<organism evidence="8 9">
    <name type="scientific">Ilex paraguariensis</name>
    <name type="common">yerba mate</name>
    <dbReference type="NCBI Taxonomy" id="185542"/>
    <lineage>
        <taxon>Eukaryota</taxon>
        <taxon>Viridiplantae</taxon>
        <taxon>Streptophyta</taxon>
        <taxon>Embryophyta</taxon>
        <taxon>Tracheophyta</taxon>
        <taxon>Spermatophyta</taxon>
        <taxon>Magnoliopsida</taxon>
        <taxon>eudicotyledons</taxon>
        <taxon>Gunneridae</taxon>
        <taxon>Pentapetalae</taxon>
        <taxon>asterids</taxon>
        <taxon>campanulids</taxon>
        <taxon>Aquifoliales</taxon>
        <taxon>Aquifoliaceae</taxon>
        <taxon>Ilex</taxon>
    </lineage>
</organism>
<evidence type="ECO:0000313" key="9">
    <source>
        <dbReference type="Proteomes" id="UP001642360"/>
    </source>
</evidence>
<dbReference type="InterPro" id="IPR004263">
    <property type="entry name" value="Exostosin"/>
</dbReference>
<evidence type="ECO:0000256" key="5">
    <source>
        <dbReference type="ARBA" id="ARBA00023034"/>
    </source>
</evidence>
<comment type="subcellular location">
    <subcellularLocation>
        <location evidence="1">Golgi apparatus membrane</location>
        <topology evidence="1">Single-pass type II membrane protein</topology>
    </subcellularLocation>
</comment>
<reference evidence="8 9" key="1">
    <citation type="submission" date="2024-02" db="EMBL/GenBank/DDBJ databases">
        <authorList>
            <person name="Vignale AGUSTIN F."/>
            <person name="Sosa J E."/>
            <person name="Modenutti C."/>
        </authorList>
    </citation>
    <scope>NUCLEOTIDE SEQUENCE [LARGE SCALE GENOMIC DNA]</scope>
</reference>
<dbReference type="Proteomes" id="UP001642360">
    <property type="component" value="Unassembled WGS sequence"/>
</dbReference>
<evidence type="ECO:0000256" key="6">
    <source>
        <dbReference type="SAM" id="SignalP"/>
    </source>
</evidence>
<evidence type="ECO:0000256" key="1">
    <source>
        <dbReference type="ARBA" id="ARBA00004323"/>
    </source>
</evidence>
<gene>
    <name evidence="8" type="ORF">ILEXP_LOCUS11653</name>
</gene>
<accession>A0ABC8RG20</accession>
<keyword evidence="9" id="KW-1185">Reference proteome</keyword>
<dbReference type="EMBL" id="CAUOFW020001347">
    <property type="protein sequence ID" value="CAK9143916.1"/>
    <property type="molecule type" value="Genomic_DNA"/>
</dbReference>
<dbReference type="PANTHER" id="PTHR11062:SF255">
    <property type="entry name" value="XYLOGLUCAN GALACTOSYLTRANSFERASE GT17-RELATED"/>
    <property type="match status" value="1"/>
</dbReference>
<feature type="signal peptide" evidence="6">
    <location>
        <begin position="1"/>
        <end position="27"/>
    </location>
</feature>
<dbReference type="GO" id="GO:0000139">
    <property type="term" value="C:Golgi membrane"/>
    <property type="evidence" value="ECO:0007669"/>
    <property type="project" value="UniProtKB-SubCell"/>
</dbReference>
<evidence type="ECO:0000256" key="2">
    <source>
        <dbReference type="ARBA" id="ARBA00010271"/>
    </source>
</evidence>
<keyword evidence="6" id="KW-0732">Signal</keyword>
<dbReference type="PANTHER" id="PTHR11062">
    <property type="entry name" value="EXOSTOSIN HEPARAN SULFATE GLYCOSYLTRANSFERASE -RELATED"/>
    <property type="match status" value="1"/>
</dbReference>
<proteinExistence type="inferred from homology"/>
<sequence length="440" mass="50146">MRFSAFLVIFLTFWFLILFYWFPPAKPTSFQDDQEDNPSLNPAQSRCKESVYVYELPDKFNLGLLRDCQHLNVYTNMCPHVANYGLGQPLPKMGSTSWFGTHQYTAEMIFHARAENHPCRTWDPLKANLFYVPFYGGLHCSSKFREPNHAVRDALTFELSEFILQQPWWQRNNGMDHFLVLGRTAWDFMRTEGGVDFGANKLLLLPPIKNMSVLTVERNPWVGSNQHGIPYASYFHPSTVGEMLAWQKSMREIERPYLFSFIGAPRTGVEKAAIRDEIIKQCDKSTRCLLVKCGHGASKCHLPSEVLKVMASSHFCLQPAGDMFTRRSTFDSILAGCIPVFFSPHTAYSQYAWYLPADPNAYSVFIDGEGDVGKRIEDHLVKIPIDKIERMRRTIIDLIPSLTYMHPNSTGYGFQDAVDVGLASLAKHVKSKLPLAKGSY</sequence>
<dbReference type="Pfam" id="PF03016">
    <property type="entry name" value="Exostosin_GT47"/>
    <property type="match status" value="1"/>
</dbReference>
<keyword evidence="3" id="KW-0808">Transferase</keyword>
<feature type="domain" description="Exostosin GT47" evidence="7">
    <location>
        <begin position="50"/>
        <end position="367"/>
    </location>
</feature>
<dbReference type="AlphaFoldDB" id="A0ABC8RG20"/>
<comment type="caution">
    <text evidence="8">The sequence shown here is derived from an EMBL/GenBank/DDBJ whole genome shotgun (WGS) entry which is preliminary data.</text>
</comment>
<evidence type="ECO:0000256" key="4">
    <source>
        <dbReference type="ARBA" id="ARBA00022968"/>
    </source>
</evidence>
<keyword evidence="3" id="KW-0328">Glycosyltransferase</keyword>
<name>A0ABC8RG20_9AQUA</name>
<dbReference type="GO" id="GO:0016757">
    <property type="term" value="F:glycosyltransferase activity"/>
    <property type="evidence" value="ECO:0007669"/>
    <property type="project" value="UniProtKB-KW"/>
</dbReference>
<protein>
    <recommendedName>
        <fullName evidence="7">Exostosin GT47 domain-containing protein</fullName>
    </recommendedName>
</protein>
<keyword evidence="4" id="KW-0735">Signal-anchor</keyword>
<evidence type="ECO:0000259" key="7">
    <source>
        <dbReference type="Pfam" id="PF03016"/>
    </source>
</evidence>
<feature type="chain" id="PRO_5044791150" description="Exostosin GT47 domain-containing protein" evidence="6">
    <location>
        <begin position="28"/>
        <end position="440"/>
    </location>
</feature>
<dbReference type="InterPro" id="IPR040911">
    <property type="entry name" value="Exostosin_GT47"/>
</dbReference>
<evidence type="ECO:0000256" key="3">
    <source>
        <dbReference type="ARBA" id="ARBA00022676"/>
    </source>
</evidence>
<keyword evidence="5" id="KW-0333">Golgi apparatus</keyword>
<evidence type="ECO:0000313" key="8">
    <source>
        <dbReference type="EMBL" id="CAK9143916.1"/>
    </source>
</evidence>
<comment type="similarity">
    <text evidence="2">Belongs to the glycosyltransferase 47 family.</text>
</comment>
<keyword evidence="4" id="KW-0812">Transmembrane</keyword>